<dbReference type="InterPro" id="IPR015421">
    <property type="entry name" value="PyrdxlP-dep_Trfase_major"/>
</dbReference>
<keyword evidence="4" id="KW-0808">Transferase</keyword>
<dbReference type="InterPro" id="IPR000653">
    <property type="entry name" value="DegT/StrS_aminotransferase"/>
</dbReference>
<dbReference type="Gene3D" id="3.90.1150.10">
    <property type="entry name" value="Aspartate Aminotransferase, domain 1"/>
    <property type="match status" value="1"/>
</dbReference>
<name>A0A955I8T0_9BACT</name>
<organism evidence="4 5">
    <name type="scientific">Candidatus Dojkabacteria bacterium</name>
    <dbReference type="NCBI Taxonomy" id="2099670"/>
    <lineage>
        <taxon>Bacteria</taxon>
        <taxon>Candidatus Dojkabacteria</taxon>
    </lineage>
</organism>
<feature type="active site" description="Proton acceptor" evidence="1">
    <location>
        <position position="185"/>
    </location>
</feature>
<evidence type="ECO:0000256" key="3">
    <source>
        <dbReference type="RuleBase" id="RU004508"/>
    </source>
</evidence>
<keyword evidence="4" id="KW-0032">Aminotransferase</keyword>
<dbReference type="SUPFAM" id="SSF53383">
    <property type="entry name" value="PLP-dependent transferases"/>
    <property type="match status" value="1"/>
</dbReference>
<dbReference type="PANTHER" id="PTHR30244:SF34">
    <property type="entry name" value="DTDP-4-AMINO-4,6-DIDEOXYGALACTOSE TRANSAMINASE"/>
    <property type="match status" value="1"/>
</dbReference>
<dbReference type="Proteomes" id="UP000745577">
    <property type="component" value="Unassembled WGS sequence"/>
</dbReference>
<evidence type="ECO:0000313" key="4">
    <source>
        <dbReference type="EMBL" id="MCA9379857.1"/>
    </source>
</evidence>
<evidence type="ECO:0000256" key="2">
    <source>
        <dbReference type="PIRSR" id="PIRSR000390-2"/>
    </source>
</evidence>
<dbReference type="InterPro" id="IPR015424">
    <property type="entry name" value="PyrdxlP-dep_Trfase"/>
</dbReference>
<reference evidence="4" key="2">
    <citation type="journal article" date="2021" name="Microbiome">
        <title>Successional dynamics and alternative stable states in a saline activated sludge microbial community over 9 years.</title>
        <authorList>
            <person name="Wang Y."/>
            <person name="Ye J."/>
            <person name="Ju F."/>
            <person name="Liu L."/>
            <person name="Boyd J.A."/>
            <person name="Deng Y."/>
            <person name="Parks D.H."/>
            <person name="Jiang X."/>
            <person name="Yin X."/>
            <person name="Woodcroft B.J."/>
            <person name="Tyson G.W."/>
            <person name="Hugenholtz P."/>
            <person name="Polz M.F."/>
            <person name="Zhang T."/>
        </authorList>
    </citation>
    <scope>NUCLEOTIDE SEQUENCE</scope>
    <source>
        <strain evidence="4">HKST-UBA15</strain>
    </source>
</reference>
<evidence type="ECO:0000256" key="1">
    <source>
        <dbReference type="PIRSR" id="PIRSR000390-1"/>
    </source>
</evidence>
<dbReference type="GO" id="GO:0008483">
    <property type="term" value="F:transaminase activity"/>
    <property type="evidence" value="ECO:0007669"/>
    <property type="project" value="UniProtKB-KW"/>
</dbReference>
<dbReference type="Gene3D" id="3.40.640.10">
    <property type="entry name" value="Type I PLP-dependent aspartate aminotransferase-like (Major domain)"/>
    <property type="match status" value="1"/>
</dbReference>
<keyword evidence="2 3" id="KW-0663">Pyridoxal phosphate</keyword>
<protein>
    <submittedName>
        <fullName evidence="4">DegT/DnrJ/EryC1/StrS family aminotransferase</fullName>
    </submittedName>
</protein>
<dbReference type="GO" id="GO:0030170">
    <property type="term" value="F:pyridoxal phosphate binding"/>
    <property type="evidence" value="ECO:0007669"/>
    <property type="project" value="TreeGrafter"/>
</dbReference>
<feature type="modified residue" description="N6-(pyridoxal phosphate)lysine" evidence="2">
    <location>
        <position position="185"/>
    </location>
</feature>
<comment type="caution">
    <text evidence="4">The sequence shown here is derived from an EMBL/GenBank/DDBJ whole genome shotgun (WGS) entry which is preliminary data.</text>
</comment>
<dbReference type="EMBL" id="JAGQLL010000015">
    <property type="protein sequence ID" value="MCA9379857.1"/>
    <property type="molecule type" value="Genomic_DNA"/>
</dbReference>
<proteinExistence type="inferred from homology"/>
<dbReference type="PIRSF" id="PIRSF000390">
    <property type="entry name" value="PLP_StrS"/>
    <property type="match status" value="1"/>
</dbReference>
<comment type="similarity">
    <text evidence="3">Belongs to the DegT/DnrJ/EryC1 family.</text>
</comment>
<evidence type="ECO:0000313" key="5">
    <source>
        <dbReference type="Proteomes" id="UP000745577"/>
    </source>
</evidence>
<dbReference type="AlphaFoldDB" id="A0A955I8T0"/>
<sequence>MRPVFIGASPNTEKDDIKLAIKLLFQPWNWRGDKENSVNRFEKMVSEYHDGINAVAMDSARSAFYLLLKAYGIGPGDEVILPSFSCLVIANPVIWVGAKPVYVDIDKETFNLSLEDLKKKVTNKTKVILVQHTFGLPVELEKVREIVGKDVKIVEDIAHSLGGIYKGQKIGTIGDASVATFGIEKVISSVRGGMVLVKDYKIAEKIRKELAIAPHFSFVRTKIALLNPILWSIITPVYYVGVGKATIGRAFSFVAHKLGIMGIMIEKCEYDTQKPSWIPARMPSVLARLGMNQFGKLDRYNNHRREIAKIYEQKLGTFKVDQNSTHNYLRYPLLVEPEKRSRIYNIASKNHFVLGNWYKNILYAPDSSLEKLGYKKGDTPNAEWVAERIINLPTAVNISRKSAEILTEALENQK</sequence>
<reference evidence="4" key="1">
    <citation type="submission" date="2020-04" db="EMBL/GenBank/DDBJ databases">
        <authorList>
            <person name="Zhang T."/>
        </authorList>
    </citation>
    <scope>NUCLEOTIDE SEQUENCE</scope>
    <source>
        <strain evidence="4">HKST-UBA15</strain>
    </source>
</reference>
<dbReference type="InterPro" id="IPR015422">
    <property type="entry name" value="PyrdxlP-dep_Trfase_small"/>
</dbReference>
<dbReference type="GO" id="GO:0000271">
    <property type="term" value="P:polysaccharide biosynthetic process"/>
    <property type="evidence" value="ECO:0007669"/>
    <property type="project" value="TreeGrafter"/>
</dbReference>
<gene>
    <name evidence="4" type="ORF">KC675_01625</name>
</gene>
<accession>A0A955I8T0</accession>
<dbReference type="Pfam" id="PF01041">
    <property type="entry name" value="DegT_DnrJ_EryC1"/>
    <property type="match status" value="2"/>
</dbReference>
<dbReference type="PANTHER" id="PTHR30244">
    <property type="entry name" value="TRANSAMINASE"/>
    <property type="match status" value="1"/>
</dbReference>